<keyword evidence="9" id="KW-1185">Reference proteome</keyword>
<dbReference type="InterPro" id="IPR006634">
    <property type="entry name" value="TLC-dom"/>
</dbReference>
<dbReference type="Pfam" id="PF03798">
    <property type="entry name" value="TRAM_LAG1_CLN8"/>
    <property type="match status" value="1"/>
</dbReference>
<comment type="subcellular location">
    <subcellularLocation>
        <location evidence="1">Membrane</location>
        <topology evidence="1">Multi-pass membrane protein</topology>
    </subcellularLocation>
</comment>
<dbReference type="PANTHER" id="PTHR31898">
    <property type="entry name" value="TRANSMEMBRANE PROTEIN 136"/>
    <property type="match status" value="1"/>
</dbReference>
<dbReference type="PANTHER" id="PTHR31898:SF7">
    <property type="entry name" value="TLC DOMAIN-CONTAINING PROTEIN 5"/>
    <property type="match status" value="1"/>
</dbReference>
<comment type="caution">
    <text evidence="8">The sequence shown here is derived from an EMBL/GenBank/DDBJ whole genome shotgun (WGS) entry which is preliminary data.</text>
</comment>
<evidence type="ECO:0000256" key="3">
    <source>
        <dbReference type="ARBA" id="ARBA00022989"/>
    </source>
</evidence>
<protein>
    <recommendedName>
        <fullName evidence="7">TLC domain-containing protein</fullName>
    </recommendedName>
</protein>
<dbReference type="Proteomes" id="UP000606274">
    <property type="component" value="Unassembled WGS sequence"/>
</dbReference>
<reference evidence="8" key="1">
    <citation type="submission" date="2020-08" db="EMBL/GenBank/DDBJ databases">
        <title>Chromosome-level assembly of Southern catfish (Silurus meridionalis) provides insights into visual adaptation to the nocturnal and benthic lifestyles.</title>
        <authorList>
            <person name="Zhang Y."/>
            <person name="Wang D."/>
            <person name="Peng Z."/>
        </authorList>
    </citation>
    <scope>NUCLEOTIDE SEQUENCE</scope>
    <source>
        <strain evidence="8">SWU-2019-XX</strain>
        <tissue evidence="8">Muscle</tissue>
    </source>
</reference>
<sequence length="266" mass="29811">MSRGILKVSETSLRRRWDFGKAKRVNTAMALFLVETSCSLISWLFLYILLCLVNRKRSAEWNCRLITLLHGVLIVVLTAYIGFIDGPWPFTHAGSENTPLQVLALLISLGYFLFDMAWCVYLRTEGPVMLTHHTLSILGIVCALGMGESGVEACAVLFGSEITNPLLQARWFLKQMGRYNSLSGDLVDLLFITLFACVRIGVGGRILYSELVSPKPKLVMKVGGVAIYTLSCIFMVDITCFACRKTRTKYRRWQEQKTLNANGHTG</sequence>
<feature type="transmembrane region" description="Helical" evidence="6">
    <location>
        <begin position="182"/>
        <end position="202"/>
    </location>
</feature>
<evidence type="ECO:0000256" key="5">
    <source>
        <dbReference type="PROSITE-ProRule" id="PRU00205"/>
    </source>
</evidence>
<evidence type="ECO:0000256" key="2">
    <source>
        <dbReference type="ARBA" id="ARBA00022692"/>
    </source>
</evidence>
<keyword evidence="3 6" id="KW-1133">Transmembrane helix</keyword>
<dbReference type="SMART" id="SM00724">
    <property type="entry name" value="TLC"/>
    <property type="match status" value="1"/>
</dbReference>
<evidence type="ECO:0000256" key="4">
    <source>
        <dbReference type="ARBA" id="ARBA00023136"/>
    </source>
</evidence>
<dbReference type="EMBL" id="JABFDY010000025">
    <property type="protein sequence ID" value="KAF7688834.1"/>
    <property type="molecule type" value="Genomic_DNA"/>
</dbReference>
<name>A0A8T0AE64_SILME</name>
<dbReference type="InterPro" id="IPR042512">
    <property type="entry name" value="TLCD5"/>
</dbReference>
<feature type="transmembrane region" description="Helical" evidence="6">
    <location>
        <begin position="222"/>
        <end position="243"/>
    </location>
</feature>
<keyword evidence="4 5" id="KW-0472">Membrane</keyword>
<gene>
    <name evidence="8" type="ORF">HF521_013641</name>
</gene>
<accession>A0A8T0AE64</accession>
<evidence type="ECO:0000313" key="8">
    <source>
        <dbReference type="EMBL" id="KAF7688834.1"/>
    </source>
</evidence>
<proteinExistence type="predicted"/>
<evidence type="ECO:0000256" key="1">
    <source>
        <dbReference type="ARBA" id="ARBA00004141"/>
    </source>
</evidence>
<organism evidence="8 9">
    <name type="scientific">Silurus meridionalis</name>
    <name type="common">Southern catfish</name>
    <name type="synonym">Silurus soldatovi meridionalis</name>
    <dbReference type="NCBI Taxonomy" id="175797"/>
    <lineage>
        <taxon>Eukaryota</taxon>
        <taxon>Metazoa</taxon>
        <taxon>Chordata</taxon>
        <taxon>Craniata</taxon>
        <taxon>Vertebrata</taxon>
        <taxon>Euteleostomi</taxon>
        <taxon>Actinopterygii</taxon>
        <taxon>Neopterygii</taxon>
        <taxon>Teleostei</taxon>
        <taxon>Ostariophysi</taxon>
        <taxon>Siluriformes</taxon>
        <taxon>Siluridae</taxon>
        <taxon>Silurus</taxon>
    </lineage>
</organism>
<feature type="transmembrane region" description="Helical" evidence="6">
    <location>
        <begin position="65"/>
        <end position="83"/>
    </location>
</feature>
<dbReference type="PROSITE" id="PS50922">
    <property type="entry name" value="TLC"/>
    <property type="match status" value="1"/>
</dbReference>
<evidence type="ECO:0000256" key="6">
    <source>
        <dbReference type="SAM" id="Phobius"/>
    </source>
</evidence>
<evidence type="ECO:0000259" key="7">
    <source>
        <dbReference type="PROSITE" id="PS50922"/>
    </source>
</evidence>
<dbReference type="AlphaFoldDB" id="A0A8T0AE64"/>
<feature type="transmembrane region" description="Helical" evidence="6">
    <location>
        <begin position="28"/>
        <end position="53"/>
    </location>
</feature>
<feature type="domain" description="TLC" evidence="7">
    <location>
        <begin position="56"/>
        <end position="247"/>
    </location>
</feature>
<dbReference type="GO" id="GO:0016020">
    <property type="term" value="C:membrane"/>
    <property type="evidence" value="ECO:0007669"/>
    <property type="project" value="UniProtKB-SubCell"/>
</dbReference>
<keyword evidence="2 5" id="KW-0812">Transmembrane</keyword>
<feature type="transmembrane region" description="Helical" evidence="6">
    <location>
        <begin position="103"/>
        <end position="122"/>
    </location>
</feature>
<evidence type="ECO:0000313" key="9">
    <source>
        <dbReference type="Proteomes" id="UP000606274"/>
    </source>
</evidence>